<dbReference type="EMBL" id="QRDY01000002">
    <property type="protein sequence ID" value="RED64603.1"/>
    <property type="molecule type" value="Genomic_DNA"/>
</dbReference>
<name>A0A3D9IS45_9BACL</name>
<evidence type="ECO:0000313" key="1">
    <source>
        <dbReference type="EMBL" id="RED64603.1"/>
    </source>
</evidence>
<proteinExistence type="predicted"/>
<sequence length="50" mass="5784">MREDDEACDLLGRRDQFLAVFAMHHAESPTYGERGNHPDFIDFRLMKSTG</sequence>
<accession>A0A3D9IS45</accession>
<protein>
    <submittedName>
        <fullName evidence="1">Uncharacterized protein</fullName>
    </submittedName>
</protein>
<dbReference type="AlphaFoldDB" id="A0A3D9IS45"/>
<evidence type="ECO:0000313" key="2">
    <source>
        <dbReference type="Proteomes" id="UP000256869"/>
    </source>
</evidence>
<keyword evidence="2" id="KW-1185">Reference proteome</keyword>
<gene>
    <name evidence="1" type="ORF">DFP95_10219</name>
</gene>
<reference evidence="1 2" key="1">
    <citation type="submission" date="2018-07" db="EMBL/GenBank/DDBJ databases">
        <title>Genomic Encyclopedia of Type Strains, Phase III (KMG-III): the genomes of soil and plant-associated and newly described type strains.</title>
        <authorList>
            <person name="Whitman W."/>
        </authorList>
    </citation>
    <scope>NUCLEOTIDE SEQUENCE [LARGE SCALE GENOMIC DNA]</scope>
    <source>
        <strain evidence="1 2">CECT 8236</strain>
    </source>
</reference>
<dbReference type="Proteomes" id="UP000256869">
    <property type="component" value="Unassembled WGS sequence"/>
</dbReference>
<comment type="caution">
    <text evidence="1">The sequence shown here is derived from an EMBL/GenBank/DDBJ whole genome shotgun (WGS) entry which is preliminary data.</text>
</comment>
<organism evidence="1 2">
    <name type="scientific">Cohnella lupini</name>
    <dbReference type="NCBI Taxonomy" id="1294267"/>
    <lineage>
        <taxon>Bacteria</taxon>
        <taxon>Bacillati</taxon>
        <taxon>Bacillota</taxon>
        <taxon>Bacilli</taxon>
        <taxon>Bacillales</taxon>
        <taxon>Paenibacillaceae</taxon>
        <taxon>Cohnella</taxon>
    </lineage>
</organism>